<dbReference type="Proteomes" id="UP000461739">
    <property type="component" value="Unassembled WGS sequence"/>
</dbReference>
<sequence>MVFMPPRHSKSQSITETLPSWYLGKYPNKRVIEVSYASSLAEKFGRRNRAKIEEFGKEIFNIRIDERQGSVTDWALHNHSGGMLSVGVGGSITGEGADLLIIDDPIKNRQEAESITYRNRLWDEWEDTLSTRLQKGAKVILILTRWHEDDLAGRLLEKEQEKWTVLSIPAIAESRDDPLNREIGRGLWVEHYGQNYYEDKKKFSSARSWLSLWQQKPSSDIGNIFKRNWFQYYDVLPNWEQFDQIITSWDMAFDNTTNKSSFVVGQIWGKIDGDKYLIDQVRAQMNFLETKKAFVVFHHKYESILRNSGFKKSIPKLVEKKANGPAIISSLKNEISGIIPINPQGSKETRAEAISPEFQSGNVYIPNPKIQSWVYDYVDELASFPSGKHNDQVDTTSQALEYFFTKQKKIMGGKIKRV</sequence>
<evidence type="ECO:0000256" key="1">
    <source>
        <dbReference type="ARBA" id="ARBA00022612"/>
    </source>
</evidence>
<evidence type="ECO:0000313" key="3">
    <source>
        <dbReference type="EMBL" id="KAB2447067.1"/>
    </source>
</evidence>
<dbReference type="InterPro" id="IPR006517">
    <property type="entry name" value="Phage_terminase_lsu-like_C"/>
</dbReference>
<accession>A0A2B2LW69</accession>
<feature type="domain" description="Terminase large subunit gp17-like C-terminal" evidence="2">
    <location>
        <begin position="313"/>
        <end position="401"/>
    </location>
</feature>
<comment type="caution">
    <text evidence="4">The sequence shown here is derived from an EMBL/GenBank/DDBJ whole genome shotgun (WGS) entry which is preliminary data.</text>
</comment>
<evidence type="ECO:0000259" key="2">
    <source>
        <dbReference type="Pfam" id="PF17289"/>
    </source>
</evidence>
<evidence type="ECO:0000313" key="5">
    <source>
        <dbReference type="Proteomes" id="UP000224386"/>
    </source>
</evidence>
<dbReference type="EMBL" id="WBPI01000023">
    <property type="protein sequence ID" value="KAB2447067.1"/>
    <property type="molecule type" value="Genomic_DNA"/>
</dbReference>
<gene>
    <name evidence="3" type="primary">terL</name>
    <name evidence="4" type="ORF">COK05_08645</name>
    <name evidence="3" type="ORF">F8165_26280</name>
</gene>
<name>A0A2B2LW69_BACCE</name>
<dbReference type="Pfam" id="PF03237">
    <property type="entry name" value="Terminase_6N"/>
    <property type="match status" value="1"/>
</dbReference>
<reference evidence="3 6" key="2">
    <citation type="submission" date="2019-10" db="EMBL/GenBank/DDBJ databases">
        <title>Bacillus from the desert of Cuatro Cinegas, Coahuila.</title>
        <authorList>
            <person name="Olmedo-Alvarez G."/>
            <person name="Saldana S."/>
            <person name="Barcelo D."/>
        </authorList>
    </citation>
    <scope>NUCLEOTIDE SEQUENCE [LARGE SCALE GENOMIC DNA]</scope>
    <source>
        <strain evidence="3 6">CH316_11T</strain>
    </source>
</reference>
<evidence type="ECO:0000313" key="4">
    <source>
        <dbReference type="EMBL" id="PFQ47803.1"/>
    </source>
</evidence>
<reference evidence="4 5" key="1">
    <citation type="submission" date="2017-09" db="EMBL/GenBank/DDBJ databases">
        <title>Large-scale bioinformatics analysis of Bacillus genomes uncovers conserved roles of natural products in bacterial physiology.</title>
        <authorList>
            <consortium name="Agbiome Team Llc"/>
            <person name="Bleich R.M."/>
            <person name="Grubbs K.J."/>
            <person name="Santa Maria K.C."/>
            <person name="Allen S.E."/>
            <person name="Farag S."/>
            <person name="Shank E.A."/>
            <person name="Bowers A."/>
        </authorList>
    </citation>
    <scope>NUCLEOTIDE SEQUENCE [LARGE SCALE GENOMIC DNA]</scope>
    <source>
        <strain evidence="4 5">AFS070861</strain>
    </source>
</reference>
<dbReference type="NCBIfam" id="TIGR01630">
    <property type="entry name" value="psiM2_ORF9"/>
    <property type="match status" value="1"/>
</dbReference>
<organism evidence="4 5">
    <name type="scientific">Bacillus cereus</name>
    <dbReference type="NCBI Taxonomy" id="1396"/>
    <lineage>
        <taxon>Bacteria</taxon>
        <taxon>Bacillati</taxon>
        <taxon>Bacillota</taxon>
        <taxon>Bacilli</taxon>
        <taxon>Bacillales</taxon>
        <taxon>Bacillaceae</taxon>
        <taxon>Bacillus</taxon>
        <taxon>Bacillus cereus group</taxon>
    </lineage>
</organism>
<dbReference type="EMBL" id="NVAP01000019">
    <property type="protein sequence ID" value="PFQ47803.1"/>
    <property type="molecule type" value="Genomic_DNA"/>
</dbReference>
<dbReference type="AlphaFoldDB" id="A0A2B2LW69"/>
<dbReference type="InterPro" id="IPR035421">
    <property type="entry name" value="Terminase_6C"/>
</dbReference>
<keyword evidence="1" id="KW-1188">Viral release from host cell</keyword>
<proteinExistence type="predicted"/>
<dbReference type="Pfam" id="PF17289">
    <property type="entry name" value="Terminase_6C"/>
    <property type="match status" value="1"/>
</dbReference>
<dbReference type="Proteomes" id="UP000224386">
    <property type="component" value="Unassembled WGS sequence"/>
</dbReference>
<evidence type="ECO:0000313" key="6">
    <source>
        <dbReference type="Proteomes" id="UP000461739"/>
    </source>
</evidence>
<protein>
    <submittedName>
        <fullName evidence="3">Phage terminase large subunit</fullName>
    </submittedName>
</protein>